<sequence length="216" mass="24974">MKLKTTFILLIAVSLACVNRSTRREAKVMEKELEAAMEEMADSLEAALEAVSDSLDIAADIWNKEQDILELENEFRDIYARFDTLISDYNTHLADKHSKGDSKGAFKSDCNEAEAFRRMHADASPEVQLGVIDNWIRGFYRCYNSFLWEMYHHLSFFHAESSIYIPEDAEEILDALYEYECSWEGEVSRIKDGLKASSENVEGLRTDFENHMKDYH</sequence>
<dbReference type="AlphaFoldDB" id="A0A9D5K8B4"/>
<reference evidence="2" key="1">
    <citation type="submission" date="2019-11" db="EMBL/GenBank/DDBJ databases">
        <title>Microbial mats filling the niche in hypersaline microbial mats.</title>
        <authorList>
            <person name="Wong H.L."/>
            <person name="Macleod F.I."/>
            <person name="White R.A. III"/>
            <person name="Burns B.P."/>
        </authorList>
    </citation>
    <scope>NUCLEOTIDE SEQUENCE</scope>
    <source>
        <strain evidence="2">Bin_327</strain>
    </source>
</reference>
<evidence type="ECO:0000313" key="2">
    <source>
        <dbReference type="EMBL" id="MBD3364127.1"/>
    </source>
</evidence>
<proteinExistence type="predicted"/>
<evidence type="ECO:0000256" key="1">
    <source>
        <dbReference type="SAM" id="Coils"/>
    </source>
</evidence>
<dbReference type="Proteomes" id="UP000630660">
    <property type="component" value="Unassembled WGS sequence"/>
</dbReference>
<dbReference type="EMBL" id="WJKJ01000088">
    <property type="protein sequence ID" value="MBD3364127.1"/>
    <property type="molecule type" value="Genomic_DNA"/>
</dbReference>
<protein>
    <submittedName>
        <fullName evidence="2">Uncharacterized protein</fullName>
    </submittedName>
</protein>
<feature type="coiled-coil region" evidence="1">
    <location>
        <begin position="19"/>
        <end position="50"/>
    </location>
</feature>
<comment type="caution">
    <text evidence="2">The sequence shown here is derived from an EMBL/GenBank/DDBJ whole genome shotgun (WGS) entry which is preliminary data.</text>
</comment>
<gene>
    <name evidence="2" type="ORF">GF359_02825</name>
</gene>
<keyword evidence="1" id="KW-0175">Coiled coil</keyword>
<name>A0A9D5K8B4_UNCW3</name>
<organism evidence="2 3">
    <name type="scientific">candidate division WOR-3 bacterium</name>
    <dbReference type="NCBI Taxonomy" id="2052148"/>
    <lineage>
        <taxon>Bacteria</taxon>
        <taxon>Bacteria division WOR-3</taxon>
    </lineage>
</organism>
<dbReference type="PROSITE" id="PS51257">
    <property type="entry name" value="PROKAR_LIPOPROTEIN"/>
    <property type="match status" value="1"/>
</dbReference>
<evidence type="ECO:0000313" key="3">
    <source>
        <dbReference type="Proteomes" id="UP000630660"/>
    </source>
</evidence>
<accession>A0A9D5K8B4</accession>